<evidence type="ECO:0000313" key="6">
    <source>
        <dbReference type="Proteomes" id="UP000663829"/>
    </source>
</evidence>
<evidence type="ECO:0000313" key="3">
    <source>
        <dbReference type="EMBL" id="CAF1650267.1"/>
    </source>
</evidence>
<evidence type="ECO:0000313" key="2">
    <source>
        <dbReference type="EMBL" id="CAF1647667.1"/>
    </source>
</evidence>
<sequence>HDQNEIEGEEYDEEEIIEEILSEEQVKFGSEFVDSSTSTIPIRHYDATDISVVLLMIKKKHKCTNSLMIDILRLLRILKVSNVPSSWHKLKQLIGRTDEELQEKQQMIESILYFCPERGQQSNNQSKCTNPNCSYNTNTSQDDENEIKNDAFMAH</sequence>
<dbReference type="Proteomes" id="UP000682733">
    <property type="component" value="Unassembled WGS sequence"/>
</dbReference>
<evidence type="ECO:0000313" key="4">
    <source>
        <dbReference type="EMBL" id="CAF4491330.1"/>
    </source>
</evidence>
<proteinExistence type="predicted"/>
<dbReference type="AlphaFoldDB" id="A0A816ETR0"/>
<reference evidence="3" key="1">
    <citation type="submission" date="2021-02" db="EMBL/GenBank/DDBJ databases">
        <authorList>
            <person name="Nowell W R."/>
        </authorList>
    </citation>
    <scope>NUCLEOTIDE SEQUENCE</scope>
</reference>
<evidence type="ECO:0000313" key="5">
    <source>
        <dbReference type="EMBL" id="CAF4577190.1"/>
    </source>
</evidence>
<feature type="compositionally biased region" description="Polar residues" evidence="1">
    <location>
        <begin position="122"/>
        <end position="140"/>
    </location>
</feature>
<dbReference type="Proteomes" id="UP000681722">
    <property type="component" value="Unassembled WGS sequence"/>
</dbReference>
<dbReference type="EMBL" id="CAJOBC010121713">
    <property type="protein sequence ID" value="CAF4577190.1"/>
    <property type="molecule type" value="Genomic_DNA"/>
</dbReference>
<evidence type="ECO:0000256" key="1">
    <source>
        <dbReference type="SAM" id="MobiDB-lite"/>
    </source>
</evidence>
<dbReference type="EMBL" id="CAJNOQ010051149">
    <property type="protein sequence ID" value="CAF1650267.1"/>
    <property type="molecule type" value="Genomic_DNA"/>
</dbReference>
<dbReference type="OrthoDB" id="10578053at2759"/>
<dbReference type="Proteomes" id="UP000663829">
    <property type="component" value="Unassembled WGS sequence"/>
</dbReference>
<dbReference type="Proteomes" id="UP000677228">
    <property type="component" value="Unassembled WGS sequence"/>
</dbReference>
<organism evidence="3 6">
    <name type="scientific">Didymodactylos carnosus</name>
    <dbReference type="NCBI Taxonomy" id="1234261"/>
    <lineage>
        <taxon>Eukaryota</taxon>
        <taxon>Metazoa</taxon>
        <taxon>Spiralia</taxon>
        <taxon>Gnathifera</taxon>
        <taxon>Rotifera</taxon>
        <taxon>Eurotatoria</taxon>
        <taxon>Bdelloidea</taxon>
        <taxon>Philodinida</taxon>
        <taxon>Philodinidae</taxon>
        <taxon>Didymodactylos</taxon>
    </lineage>
</organism>
<accession>A0A816ETR0</accession>
<dbReference type="EMBL" id="CAJOBA010092720">
    <property type="protein sequence ID" value="CAF4491330.1"/>
    <property type="molecule type" value="Genomic_DNA"/>
</dbReference>
<dbReference type="EMBL" id="CAJNOK010064849">
    <property type="protein sequence ID" value="CAF1647667.1"/>
    <property type="molecule type" value="Genomic_DNA"/>
</dbReference>
<protein>
    <submittedName>
        <fullName evidence="3">Uncharacterized protein</fullName>
    </submittedName>
</protein>
<keyword evidence="6" id="KW-1185">Reference proteome</keyword>
<gene>
    <name evidence="3" type="ORF">GPM918_LOCUS45474</name>
    <name evidence="2" type="ORF">OVA965_LOCUS44655</name>
    <name evidence="5" type="ORF">SRO942_LOCUS48004</name>
    <name evidence="4" type="ORF">TMI583_LOCUS47585</name>
</gene>
<comment type="caution">
    <text evidence="3">The sequence shown here is derived from an EMBL/GenBank/DDBJ whole genome shotgun (WGS) entry which is preliminary data.</text>
</comment>
<feature type="region of interest" description="Disordered" evidence="1">
    <location>
        <begin position="122"/>
        <end position="142"/>
    </location>
</feature>
<name>A0A816ETR0_9BILA</name>
<feature type="non-terminal residue" evidence="3">
    <location>
        <position position="1"/>
    </location>
</feature>